<organism evidence="3 4">
    <name type="scientific">Tahibacter aquaticus</name>
    <dbReference type="NCBI Taxonomy" id="520092"/>
    <lineage>
        <taxon>Bacteria</taxon>
        <taxon>Pseudomonadati</taxon>
        <taxon>Pseudomonadota</taxon>
        <taxon>Gammaproteobacteria</taxon>
        <taxon>Lysobacterales</taxon>
        <taxon>Rhodanobacteraceae</taxon>
        <taxon>Tahibacter</taxon>
    </lineage>
</organism>
<dbReference type="Proteomes" id="UP000295293">
    <property type="component" value="Unassembled WGS sequence"/>
</dbReference>
<keyword evidence="1" id="KW-1133">Transmembrane helix</keyword>
<dbReference type="RefSeq" id="WP_133818810.1">
    <property type="nucleotide sequence ID" value="NZ_SNZH01000006.1"/>
</dbReference>
<feature type="chain" id="PRO_5021009585" description="Tetratricopeptide repeat protein" evidence="2">
    <location>
        <begin position="36"/>
        <end position="724"/>
    </location>
</feature>
<keyword evidence="2" id="KW-0732">Signal</keyword>
<dbReference type="AlphaFoldDB" id="A0A4R6YYI4"/>
<dbReference type="InterPro" id="IPR011990">
    <property type="entry name" value="TPR-like_helical_dom_sf"/>
</dbReference>
<feature type="transmembrane region" description="Helical" evidence="1">
    <location>
        <begin position="691"/>
        <end position="710"/>
    </location>
</feature>
<comment type="caution">
    <text evidence="3">The sequence shown here is derived from an EMBL/GenBank/DDBJ whole genome shotgun (WGS) entry which is preliminary data.</text>
</comment>
<evidence type="ECO:0000256" key="1">
    <source>
        <dbReference type="SAM" id="Phobius"/>
    </source>
</evidence>
<dbReference type="OrthoDB" id="179859at2"/>
<proteinExistence type="predicted"/>
<keyword evidence="1" id="KW-0472">Membrane</keyword>
<sequence>MHTSRFAHGRTRLFAAFCRALPLLALALVAVPSSACGPDFPHELLSDRHASVYELVDGTFDFEVSRLLPGETAQFKPLENYWDAPGASRIELEKKQLGEAGYAQTEAMRLAADDAAAWAAGDGLSQEVRLYTAGARAFHAGDYAVARQRFEAVVALPPGAQSRRGLWARYMLARLALDEALGAGAEPAQADAAAQAFQAVRAAAKAGAEDREGLAVASFGEEARLHLNRGNLPAAAKLYAQQAAQGSASGRASLLFLARRLFANETELTAALSDPLLQQLLAAYVYTRSNELQIEQGGVMVASPLSERYYAAVEAAGSGSLAGVDRVAAAAYRAGRYELAAKLAPRSDSALAHWVRAKLALRKGDDKAAAEAYAQASRAFPREESWGISLGEDYAYESLRPACRVDGERAILALGRGDYAEALRLLHASKGQYWLDEAQVAERVLSVDELKQFVDREVPAPAAPPKVDENNWVAPNPDQQLRSLLARRLLRLQRYDEALAYFPAELRDKAAGYAQARQAGTRGGRIERAQNLFRAAALARESGMEILGTELGPDANVFGGNYELSGYDLAEQDKKLIGPDEGVRIAASAAQPDQRFHYRHIAADLASQAADQVPPRSQAFAALLCSATGWLINRDPAQAQGYYRRYLKQGAYVSWGGAFGSSACPAPDFDGAAKRLRVEQIRWAKQVARQAAPFVAAGLVAIGIGLVFWWRRRRAAAAVTSLRE</sequence>
<evidence type="ECO:0008006" key="5">
    <source>
        <dbReference type="Google" id="ProtNLM"/>
    </source>
</evidence>
<dbReference type="EMBL" id="SNZH01000006">
    <property type="protein sequence ID" value="TDR44071.1"/>
    <property type="molecule type" value="Genomic_DNA"/>
</dbReference>
<feature type="signal peptide" evidence="2">
    <location>
        <begin position="1"/>
        <end position="35"/>
    </location>
</feature>
<keyword evidence="1" id="KW-0812">Transmembrane</keyword>
<dbReference type="Gene3D" id="1.25.40.10">
    <property type="entry name" value="Tetratricopeptide repeat domain"/>
    <property type="match status" value="1"/>
</dbReference>
<name>A0A4R6YYI4_9GAMM</name>
<evidence type="ECO:0000313" key="4">
    <source>
        <dbReference type="Proteomes" id="UP000295293"/>
    </source>
</evidence>
<gene>
    <name evidence="3" type="ORF">DFR29_106218</name>
</gene>
<evidence type="ECO:0000313" key="3">
    <source>
        <dbReference type="EMBL" id="TDR44071.1"/>
    </source>
</evidence>
<evidence type="ECO:0000256" key="2">
    <source>
        <dbReference type="SAM" id="SignalP"/>
    </source>
</evidence>
<protein>
    <recommendedName>
        <fullName evidence="5">Tetratricopeptide repeat protein</fullName>
    </recommendedName>
</protein>
<reference evidence="3 4" key="1">
    <citation type="submission" date="2019-03" db="EMBL/GenBank/DDBJ databases">
        <title>Genomic Encyclopedia of Type Strains, Phase IV (KMG-IV): sequencing the most valuable type-strain genomes for metagenomic binning, comparative biology and taxonomic classification.</title>
        <authorList>
            <person name="Goeker M."/>
        </authorList>
    </citation>
    <scope>NUCLEOTIDE SEQUENCE [LARGE SCALE GENOMIC DNA]</scope>
    <source>
        <strain evidence="3 4">DSM 21667</strain>
    </source>
</reference>
<keyword evidence="4" id="KW-1185">Reference proteome</keyword>
<accession>A0A4R6YYI4</accession>